<organism evidence="1 2">
    <name type="scientific">Gorilla gorilla gorilla</name>
    <name type="common">Western lowland gorilla</name>
    <dbReference type="NCBI Taxonomy" id="9595"/>
    <lineage>
        <taxon>Eukaryota</taxon>
        <taxon>Metazoa</taxon>
        <taxon>Chordata</taxon>
        <taxon>Craniata</taxon>
        <taxon>Vertebrata</taxon>
        <taxon>Euteleostomi</taxon>
        <taxon>Mammalia</taxon>
        <taxon>Eutheria</taxon>
        <taxon>Euarchontoglires</taxon>
        <taxon>Primates</taxon>
        <taxon>Haplorrhini</taxon>
        <taxon>Catarrhini</taxon>
        <taxon>Hominidae</taxon>
        <taxon>Gorilla</taxon>
    </lineage>
</organism>
<name>A0A2I2YFA6_GORGO</name>
<reference evidence="1" key="4">
    <citation type="submission" date="2025-09" db="UniProtKB">
        <authorList>
            <consortium name="Ensembl"/>
        </authorList>
    </citation>
    <scope>IDENTIFICATION</scope>
</reference>
<sequence length="86" mass="9455">MKADKTCPSRKEIVLSPLFRVATVCNCSCFPRIVKDLVLLSLPAGIFLPINDTLMTTRPQSGLNPHHAAQHWVLLPGSCWQGTEAL</sequence>
<evidence type="ECO:0000313" key="1">
    <source>
        <dbReference type="Ensembl" id="ENSGGOP00000033598.1"/>
    </source>
</evidence>
<protein>
    <submittedName>
        <fullName evidence="1">Uncharacterized protein</fullName>
    </submittedName>
</protein>
<dbReference type="InParanoid" id="A0A2I2YFA6"/>
<dbReference type="AlphaFoldDB" id="A0A2I2YFA6"/>
<dbReference type="Ensembl" id="ENSGGOT00000043916.1">
    <property type="protein sequence ID" value="ENSGGOP00000033598.1"/>
    <property type="gene ID" value="ENSGGOG00000041330.1"/>
</dbReference>
<evidence type="ECO:0000313" key="2">
    <source>
        <dbReference type="Proteomes" id="UP000001519"/>
    </source>
</evidence>
<keyword evidence="2" id="KW-1185">Reference proteome</keyword>
<dbReference type="Bgee" id="ENSGGOG00000041330">
    <property type="expression patterns" value="Expressed in testis and 1 other cell type or tissue"/>
</dbReference>
<reference evidence="1 2" key="2">
    <citation type="journal article" date="2012" name="Nature">
        <title>Insights into hominid evolution from the gorilla genome sequence.</title>
        <authorList>
            <person name="Scally A."/>
            <person name="Dutheil J.Y."/>
            <person name="Hillier L.W."/>
            <person name="Jordan G.E."/>
            <person name="Goodhead I."/>
            <person name="Herrero J."/>
            <person name="Hobolth A."/>
            <person name="Lappalainen T."/>
            <person name="Mailund T."/>
            <person name="Marques-Bonet T."/>
            <person name="McCarthy S."/>
            <person name="Montgomery S.H."/>
            <person name="Schwalie P.C."/>
            <person name="Tang Y.A."/>
            <person name="Ward M.C."/>
            <person name="Xue Y."/>
            <person name="Yngvadottir B."/>
            <person name="Alkan C."/>
            <person name="Andersen L.N."/>
            <person name="Ayub Q."/>
            <person name="Ball E.V."/>
            <person name="Beal K."/>
            <person name="Bradley B.J."/>
            <person name="Chen Y."/>
            <person name="Clee C.M."/>
            <person name="Fitzgerald S."/>
            <person name="Graves T.A."/>
            <person name="Gu Y."/>
            <person name="Heath P."/>
            <person name="Heger A."/>
            <person name="Karakoc E."/>
            <person name="Kolb-Kokocinski A."/>
            <person name="Laird G.K."/>
            <person name="Lunter G."/>
            <person name="Meader S."/>
            <person name="Mort M."/>
            <person name="Mullikin J.C."/>
            <person name="Munch K."/>
            <person name="O'Connor T.D."/>
            <person name="Phillips A.D."/>
            <person name="Prado-Martinez J."/>
            <person name="Rogers A.S."/>
            <person name="Sajjadian S."/>
            <person name="Schmidt D."/>
            <person name="Shaw K."/>
            <person name="Simpson J.T."/>
            <person name="Stenson P.D."/>
            <person name="Turner D.J."/>
            <person name="Vigilant L."/>
            <person name="Vilella A.J."/>
            <person name="Whitener W."/>
            <person name="Zhu B."/>
            <person name="Cooper D.N."/>
            <person name="de Jong P."/>
            <person name="Dermitzakis E.T."/>
            <person name="Eichler E.E."/>
            <person name="Flicek P."/>
            <person name="Goldman N."/>
            <person name="Mundy N.I."/>
            <person name="Ning Z."/>
            <person name="Odom D.T."/>
            <person name="Ponting C.P."/>
            <person name="Quail M.A."/>
            <person name="Ryder O.A."/>
            <person name="Searle S.M."/>
            <person name="Warren W.C."/>
            <person name="Wilson R.K."/>
            <person name="Schierup M.H."/>
            <person name="Rogers J."/>
            <person name="Tyler-Smith C."/>
            <person name="Durbin R."/>
        </authorList>
    </citation>
    <scope>NUCLEOTIDE SEQUENCE [LARGE SCALE GENOMIC DNA]</scope>
</reference>
<proteinExistence type="predicted"/>
<dbReference type="EMBL" id="CABD030093714">
    <property type="status" value="NOT_ANNOTATED_CDS"/>
    <property type="molecule type" value="Genomic_DNA"/>
</dbReference>
<reference evidence="2" key="1">
    <citation type="submission" date="2011-05" db="EMBL/GenBank/DDBJ databases">
        <title>Insights into the evolution of the great apes provided by the gorilla genome.</title>
        <authorList>
            <person name="Scally A."/>
        </authorList>
    </citation>
    <scope>NUCLEOTIDE SEQUENCE [LARGE SCALE GENOMIC DNA]</scope>
</reference>
<dbReference type="OMA" id="RVATVCN"/>
<accession>A0A2I2YFA6</accession>
<dbReference type="Proteomes" id="UP000001519">
    <property type="component" value="Chromosome 14"/>
</dbReference>
<reference evidence="1" key="3">
    <citation type="submission" date="2025-08" db="UniProtKB">
        <authorList>
            <consortium name="Ensembl"/>
        </authorList>
    </citation>
    <scope>IDENTIFICATION</scope>
</reference>
<dbReference type="GeneTree" id="ENSGT00910000147873"/>